<dbReference type="GeneID" id="37027083"/>
<dbReference type="RefSeq" id="XP_025365511.1">
    <property type="nucleotide sequence ID" value="XM_025505260.1"/>
</dbReference>
<dbReference type="AlphaFoldDB" id="A0A316V025"/>
<evidence type="ECO:0000313" key="2">
    <source>
        <dbReference type="Proteomes" id="UP000245884"/>
    </source>
</evidence>
<protein>
    <submittedName>
        <fullName evidence="1">Uncharacterized protein</fullName>
    </submittedName>
</protein>
<keyword evidence="2" id="KW-1185">Reference proteome</keyword>
<evidence type="ECO:0000313" key="1">
    <source>
        <dbReference type="EMBL" id="PWN30899.1"/>
    </source>
</evidence>
<accession>A0A316V025</accession>
<reference evidence="1 2" key="1">
    <citation type="journal article" date="2018" name="Mol. Biol. Evol.">
        <title>Broad Genomic Sampling Reveals a Smut Pathogenic Ancestry of the Fungal Clade Ustilaginomycotina.</title>
        <authorList>
            <person name="Kijpornyongpan T."/>
            <person name="Mondo S.J."/>
            <person name="Barry K."/>
            <person name="Sandor L."/>
            <person name="Lee J."/>
            <person name="Lipzen A."/>
            <person name="Pangilinan J."/>
            <person name="LaButti K."/>
            <person name="Hainaut M."/>
            <person name="Henrissat B."/>
            <person name="Grigoriev I.V."/>
            <person name="Spatafora J.W."/>
            <person name="Aime M.C."/>
        </authorList>
    </citation>
    <scope>NUCLEOTIDE SEQUENCE [LARGE SCALE GENOMIC DNA]</scope>
    <source>
        <strain evidence="1 2">MCA 5214</strain>
    </source>
</reference>
<dbReference type="Proteomes" id="UP000245884">
    <property type="component" value="Unassembled WGS sequence"/>
</dbReference>
<proteinExistence type="predicted"/>
<name>A0A316V025_9BASI</name>
<sequence>MRLRIRGRSRVASCGAVAVAPRAAASRRLEALALEESNSFFSASHHGTASYAVTRDIPLGLDAGSSGRATPGALFLSPISTRTPWEQVSHKSNRHEFEW</sequence>
<gene>
    <name evidence="1" type="ORF">BDZ90DRAFT_229889</name>
</gene>
<dbReference type="EMBL" id="KZ819662">
    <property type="protein sequence ID" value="PWN30899.1"/>
    <property type="molecule type" value="Genomic_DNA"/>
</dbReference>
<organism evidence="1 2">
    <name type="scientific">Jaminaea rosea</name>
    <dbReference type="NCBI Taxonomy" id="1569628"/>
    <lineage>
        <taxon>Eukaryota</taxon>
        <taxon>Fungi</taxon>
        <taxon>Dikarya</taxon>
        <taxon>Basidiomycota</taxon>
        <taxon>Ustilaginomycotina</taxon>
        <taxon>Exobasidiomycetes</taxon>
        <taxon>Microstromatales</taxon>
        <taxon>Microstromatales incertae sedis</taxon>
        <taxon>Jaminaea</taxon>
    </lineage>
</organism>